<gene>
    <name evidence="15" type="ORF">LARSCL_LOCUS18448</name>
</gene>
<evidence type="ECO:0000256" key="11">
    <source>
        <dbReference type="ARBA" id="ARBA00039759"/>
    </source>
</evidence>
<proteinExistence type="inferred from homology"/>
<dbReference type="Proteomes" id="UP001497382">
    <property type="component" value="Unassembled WGS sequence"/>
</dbReference>
<name>A0AAV2BE05_9ARAC</name>
<accession>A0AAV2BE05</accession>
<dbReference type="GO" id="GO:0035312">
    <property type="term" value="F:5'-3' DNA exonuclease activity"/>
    <property type="evidence" value="ECO:0007669"/>
    <property type="project" value="TreeGrafter"/>
</dbReference>
<keyword evidence="5" id="KW-0227">DNA damage</keyword>
<dbReference type="AlphaFoldDB" id="A0AAV2BE05"/>
<evidence type="ECO:0000256" key="2">
    <source>
        <dbReference type="ARBA" id="ARBA00010304"/>
    </source>
</evidence>
<dbReference type="GO" id="GO:0005634">
    <property type="term" value="C:nucleus"/>
    <property type="evidence" value="ECO:0007669"/>
    <property type="project" value="UniProtKB-SubCell"/>
</dbReference>
<keyword evidence="8" id="KW-0233">DNA recombination</keyword>
<evidence type="ECO:0000256" key="7">
    <source>
        <dbReference type="ARBA" id="ARBA00022839"/>
    </source>
</evidence>
<dbReference type="GO" id="GO:0006310">
    <property type="term" value="P:DNA recombination"/>
    <property type="evidence" value="ECO:0007669"/>
    <property type="project" value="UniProtKB-KW"/>
</dbReference>
<keyword evidence="4" id="KW-0255">Endonuclease</keyword>
<dbReference type="PANTHER" id="PTHR23240:SF8">
    <property type="entry name" value="PROTEIN ARTEMIS"/>
    <property type="match status" value="1"/>
</dbReference>
<comment type="subcellular location">
    <subcellularLocation>
        <location evidence="1">Nucleus</location>
    </subcellularLocation>
</comment>
<evidence type="ECO:0000313" key="15">
    <source>
        <dbReference type="EMBL" id="CAL1293864.1"/>
    </source>
</evidence>
<feature type="region of interest" description="Disordered" evidence="13">
    <location>
        <begin position="826"/>
        <end position="865"/>
    </location>
</feature>
<dbReference type="GO" id="GO:0004519">
    <property type="term" value="F:endonuclease activity"/>
    <property type="evidence" value="ECO:0007669"/>
    <property type="project" value="UniProtKB-KW"/>
</dbReference>
<keyword evidence="3" id="KW-0540">Nuclease</keyword>
<keyword evidence="6" id="KW-0378">Hydrolase</keyword>
<feature type="domain" description="Metallo-beta-lactamase" evidence="14">
    <location>
        <begin position="2"/>
        <end position="182"/>
    </location>
</feature>
<dbReference type="GO" id="GO:0036297">
    <property type="term" value="P:interstrand cross-link repair"/>
    <property type="evidence" value="ECO:0007669"/>
    <property type="project" value="TreeGrafter"/>
</dbReference>
<evidence type="ECO:0000259" key="14">
    <source>
        <dbReference type="SMART" id="SM00849"/>
    </source>
</evidence>
<comment type="similarity">
    <text evidence="2">Belongs to the DNA repair metallo-beta-lactamase (DRMBL) family.</text>
</comment>
<evidence type="ECO:0000256" key="4">
    <source>
        <dbReference type="ARBA" id="ARBA00022759"/>
    </source>
</evidence>
<feature type="region of interest" description="Disordered" evidence="13">
    <location>
        <begin position="482"/>
        <end position="545"/>
    </location>
</feature>
<dbReference type="Pfam" id="PF00753">
    <property type="entry name" value="Lactamase_B"/>
    <property type="match status" value="1"/>
</dbReference>
<evidence type="ECO:0000256" key="13">
    <source>
        <dbReference type="SAM" id="MobiDB-lite"/>
    </source>
</evidence>
<protein>
    <recommendedName>
        <fullName evidence="11">Protein artemis</fullName>
    </recommendedName>
    <alternativeName>
        <fullName evidence="12">DNA cross-link repair 1C protein</fullName>
    </alternativeName>
</protein>
<dbReference type="GO" id="GO:0003684">
    <property type="term" value="F:damaged DNA binding"/>
    <property type="evidence" value="ECO:0007669"/>
    <property type="project" value="TreeGrafter"/>
</dbReference>
<feature type="compositionally biased region" description="Low complexity" evidence="13">
    <location>
        <begin position="841"/>
        <end position="850"/>
    </location>
</feature>
<dbReference type="InterPro" id="IPR011084">
    <property type="entry name" value="DRMBL"/>
</dbReference>
<feature type="compositionally biased region" description="Basic and acidic residues" evidence="13">
    <location>
        <begin position="851"/>
        <end position="862"/>
    </location>
</feature>
<organism evidence="15 16">
    <name type="scientific">Larinioides sclopetarius</name>
    <dbReference type="NCBI Taxonomy" id="280406"/>
    <lineage>
        <taxon>Eukaryota</taxon>
        <taxon>Metazoa</taxon>
        <taxon>Ecdysozoa</taxon>
        <taxon>Arthropoda</taxon>
        <taxon>Chelicerata</taxon>
        <taxon>Arachnida</taxon>
        <taxon>Araneae</taxon>
        <taxon>Araneomorphae</taxon>
        <taxon>Entelegynae</taxon>
        <taxon>Araneoidea</taxon>
        <taxon>Araneidae</taxon>
        <taxon>Larinioides</taxon>
    </lineage>
</organism>
<dbReference type="EMBL" id="CAXIEN010000336">
    <property type="protein sequence ID" value="CAL1293864.1"/>
    <property type="molecule type" value="Genomic_DNA"/>
</dbReference>
<feature type="compositionally biased region" description="Acidic residues" evidence="13">
    <location>
        <begin position="1054"/>
        <end position="1077"/>
    </location>
</feature>
<feature type="compositionally biased region" description="Basic and acidic residues" evidence="13">
    <location>
        <begin position="828"/>
        <end position="837"/>
    </location>
</feature>
<dbReference type="GO" id="GO:0006303">
    <property type="term" value="P:double-strand break repair via nonhomologous end joining"/>
    <property type="evidence" value="ECO:0007669"/>
    <property type="project" value="TreeGrafter"/>
</dbReference>
<dbReference type="SUPFAM" id="SSF56281">
    <property type="entry name" value="Metallo-hydrolase/oxidoreductase"/>
    <property type="match status" value="1"/>
</dbReference>
<comment type="caution">
    <text evidence="15">The sequence shown here is derived from an EMBL/GenBank/DDBJ whole genome shotgun (WGS) entry which is preliminary data.</text>
</comment>
<dbReference type="SMART" id="SM00849">
    <property type="entry name" value="Lactamase_B"/>
    <property type="match status" value="1"/>
</dbReference>
<dbReference type="Gene3D" id="3.40.50.12650">
    <property type="match status" value="1"/>
</dbReference>
<evidence type="ECO:0000256" key="10">
    <source>
        <dbReference type="ARBA" id="ARBA00023242"/>
    </source>
</evidence>
<reference evidence="15 16" key="1">
    <citation type="submission" date="2024-04" db="EMBL/GenBank/DDBJ databases">
        <authorList>
            <person name="Rising A."/>
            <person name="Reimegard J."/>
            <person name="Sonavane S."/>
            <person name="Akerstrom W."/>
            <person name="Nylinder S."/>
            <person name="Hedman E."/>
            <person name="Kallberg Y."/>
        </authorList>
    </citation>
    <scope>NUCLEOTIDE SEQUENCE [LARGE SCALE GENOMIC DNA]</scope>
</reference>
<evidence type="ECO:0000256" key="5">
    <source>
        <dbReference type="ARBA" id="ARBA00022763"/>
    </source>
</evidence>
<keyword evidence="10" id="KW-0539">Nucleus</keyword>
<dbReference type="Gene3D" id="3.60.15.10">
    <property type="entry name" value="Ribonuclease Z/Hydroxyacylglutathione hydrolase-like"/>
    <property type="match status" value="1"/>
</dbReference>
<keyword evidence="16" id="KW-1185">Reference proteome</keyword>
<evidence type="ECO:0000313" key="16">
    <source>
        <dbReference type="Proteomes" id="UP001497382"/>
    </source>
</evidence>
<evidence type="ECO:0000256" key="9">
    <source>
        <dbReference type="ARBA" id="ARBA00023204"/>
    </source>
</evidence>
<evidence type="ECO:0000256" key="1">
    <source>
        <dbReference type="ARBA" id="ARBA00004123"/>
    </source>
</evidence>
<keyword evidence="7" id="KW-0269">Exonuclease</keyword>
<dbReference type="GO" id="GO:0000723">
    <property type="term" value="P:telomere maintenance"/>
    <property type="evidence" value="ECO:0007669"/>
    <property type="project" value="TreeGrafter"/>
</dbReference>
<feature type="region of interest" description="Disordered" evidence="13">
    <location>
        <begin position="1041"/>
        <end position="1077"/>
    </location>
</feature>
<evidence type="ECO:0000256" key="3">
    <source>
        <dbReference type="ARBA" id="ARBA00022722"/>
    </source>
</evidence>
<feature type="compositionally biased region" description="Polar residues" evidence="13">
    <location>
        <begin position="482"/>
        <end position="494"/>
    </location>
</feature>
<dbReference type="InterPro" id="IPR001279">
    <property type="entry name" value="Metallo-B-lactamas"/>
</dbReference>
<sequence length="1077" mass="121524">MSTFDGIIKEYPLISIDSFLENNGNFESTVFFLSHCHEDHMNGLSHSAFYQLLESRYFSKIYVSEVSKHLLENSAAHSHLAEYLESIPLEQPKIIAIPNKDGEIVSRVTVTLVTAGHCLGSVMIYIEGENGRILYTGDFRLPAGNAARLVNLHDEEGRLKPLDALYLDTTFCKEQYLYFPSREQGLEAVISIVEPWLAKGPDHIISLICSAKYNYEFVFVELFKKFQQKIHISEERLKQYRGIKIIEDAVTTVETESRIHACKKDKKVGEAFYVFAAPCGYYTEDGKPIKVKYIKLCAMSFKHGGPDGGKLQMYISKDKMHKVCFSTHSSLSEVRDLVSYLKPEIVYPNVVQGQTVKEILELINATSPEDLYSLELKFSISPLGELRNMTPNNKCTTISSNSLPFYDDYYRIPVQNQTFCGQPAHTYSAAKKCEVFDSKKNNGMPFQIKSDALDTADSSSIAIKSKVADELKEEVRINSGNAKKTNATDNSSAAVKSKSCDTSPLKWKFPSLSSDDENCDPNSSYDSSKDKSDSETTYATSEEQDLKMPELDCEFKIPDLVSTKTAIQINESSRCQYVEETNKFLKKSFIQKNAHSNSTAFITYFVHNTINTPDKDFNEDAKKLKPDTDSVAFKETRTHGVNSEDCSTAINYKSISKSSENSQETMRIVKSTGEISRNDSCSVNKNIFEMKTSTMDNANFSARCKKSGSCRNQLNSTECKLQTSQHKQLLHMNKMPIEISDDDNSDSPTDLEIVFTQISKKNSNLNNFNDKIFVKESVSSDNICNFSNSSKSGLVKGQMTKAPLSNEKSVFSKEKLSTGNVAENLNHLNEHRLHSENVEYSSSKSSSSKSDQNERNQTDLRTKRNSISHQNFFIRKISQDLGSNSYEEENKFVRKLMPDLSSKMFSHKLPDISASRYERNHIKLKINRPSVYPLSKTSNERSQNNRKDIELIDLFSSDDSLESSPPKFLKPKHDINSLNSKVKSDNSKICSNQNFSHHDIVDNLSDVEVLDDSPSLLVPTCTKKKFLDILQSSGTKRKCTEINDVPAQKSPKFEEEENSPDIFDGNDDFESTPEDLL</sequence>
<dbReference type="InterPro" id="IPR036866">
    <property type="entry name" value="RibonucZ/Hydroxyglut_hydro"/>
</dbReference>
<keyword evidence="9" id="KW-0234">DNA repair</keyword>
<dbReference type="Pfam" id="PF07522">
    <property type="entry name" value="DRMBL"/>
    <property type="match status" value="1"/>
</dbReference>
<evidence type="ECO:0000256" key="12">
    <source>
        <dbReference type="ARBA" id="ARBA00042677"/>
    </source>
</evidence>
<evidence type="ECO:0000256" key="6">
    <source>
        <dbReference type="ARBA" id="ARBA00022801"/>
    </source>
</evidence>
<dbReference type="GO" id="GO:0031123">
    <property type="term" value="P:RNA 3'-end processing"/>
    <property type="evidence" value="ECO:0007669"/>
    <property type="project" value="UniProtKB-ARBA"/>
</dbReference>
<dbReference type="PANTHER" id="PTHR23240">
    <property type="entry name" value="DNA CROSS-LINK REPAIR PROTEIN PSO2/SNM1-RELATED"/>
    <property type="match status" value="1"/>
</dbReference>
<evidence type="ECO:0000256" key="8">
    <source>
        <dbReference type="ARBA" id="ARBA00023172"/>
    </source>
</evidence>